<proteinExistence type="predicted"/>
<feature type="compositionally biased region" description="Basic and acidic residues" evidence="1">
    <location>
        <begin position="50"/>
        <end position="68"/>
    </location>
</feature>
<accession>A0ABR2G236</accession>
<feature type="region of interest" description="Disordered" evidence="1">
    <location>
        <begin position="98"/>
        <end position="129"/>
    </location>
</feature>
<feature type="compositionally biased region" description="Basic and acidic residues" evidence="1">
    <location>
        <begin position="102"/>
        <end position="113"/>
    </location>
</feature>
<name>A0ABR2G236_9ROSI</name>
<dbReference type="Gene3D" id="3.40.30.10">
    <property type="entry name" value="Glutaredoxin"/>
    <property type="match status" value="1"/>
</dbReference>
<reference evidence="3 4" key="1">
    <citation type="journal article" date="2024" name="G3 (Bethesda)">
        <title>Genome assembly of Hibiscus sabdariffa L. provides insights into metabolisms of medicinal natural products.</title>
        <authorList>
            <person name="Kim T."/>
        </authorList>
    </citation>
    <scope>NUCLEOTIDE SEQUENCE [LARGE SCALE GENOMIC DNA]</scope>
    <source>
        <strain evidence="3">TK-2024</strain>
        <tissue evidence="3">Old leaves</tissue>
    </source>
</reference>
<sequence length="353" mass="39695">MKGLKGRIPKIKLIPTFNSLIKGINFHPQHPFFNQIHHSPPDYTDQEPLIDSKDQKGKQADSDIDVAHQHPNKPTPAIVDQKGKTSDLDIDVGHQVANKPTPKIEDQKGKQTDISHQNNKPTPKIEDLKGKETDLIVDAGHPNSNNPTPKIEIKETVIKEDHSRPPVSSNTVVKDESIPDIEETETETEEYPSLNDFEEKCPPGGEDSVVLYTTSLRGIRKTFKDCSSIRYLLSTFHILVHERDVSMDMEFREELWKLFHERVVPPKLFIKGRYIGGADEIIGLHEEGILKKLLKGIPLINIPCKECANMRFLVCPSCDGSHKVFTQTEDDAELCLQCPDCNENGLVKCSVCS</sequence>
<protein>
    <recommendedName>
        <fullName evidence="2">Glutaredoxin domain-containing protein</fullName>
    </recommendedName>
</protein>
<dbReference type="PANTHER" id="PTHR45669:SF14">
    <property type="entry name" value="EMB|CAB81925.1-RELATED"/>
    <property type="match status" value="1"/>
</dbReference>
<feature type="region of interest" description="Disordered" evidence="1">
    <location>
        <begin position="32"/>
        <end position="84"/>
    </location>
</feature>
<dbReference type="PANTHER" id="PTHR45669">
    <property type="entry name" value="GLUTAREDOXIN DOMAIN-CONTAINING CYSTEINE-RICH PROTEIN CG12206-RELATED"/>
    <property type="match status" value="1"/>
</dbReference>
<comment type="caution">
    <text evidence="3">The sequence shown here is derived from an EMBL/GenBank/DDBJ whole genome shotgun (WGS) entry which is preliminary data.</text>
</comment>
<feature type="domain" description="Glutaredoxin" evidence="2">
    <location>
        <begin position="209"/>
        <end position="275"/>
    </location>
</feature>
<dbReference type="InterPro" id="IPR002109">
    <property type="entry name" value="Glutaredoxin"/>
</dbReference>
<evidence type="ECO:0000313" key="4">
    <source>
        <dbReference type="Proteomes" id="UP001472677"/>
    </source>
</evidence>
<evidence type="ECO:0000313" key="3">
    <source>
        <dbReference type="EMBL" id="KAK8590293.1"/>
    </source>
</evidence>
<dbReference type="Pfam" id="PF00462">
    <property type="entry name" value="Glutaredoxin"/>
    <property type="match status" value="1"/>
</dbReference>
<evidence type="ECO:0000259" key="2">
    <source>
        <dbReference type="Pfam" id="PF00462"/>
    </source>
</evidence>
<gene>
    <name evidence="3" type="ORF">V6N12_024668</name>
</gene>
<dbReference type="Pfam" id="PF23733">
    <property type="entry name" value="GRXCR1-2_C"/>
    <property type="match status" value="1"/>
</dbReference>
<dbReference type="InterPro" id="IPR036249">
    <property type="entry name" value="Thioredoxin-like_sf"/>
</dbReference>
<evidence type="ECO:0000256" key="1">
    <source>
        <dbReference type="SAM" id="MobiDB-lite"/>
    </source>
</evidence>
<dbReference type="SUPFAM" id="SSF52833">
    <property type="entry name" value="Thioredoxin-like"/>
    <property type="match status" value="1"/>
</dbReference>
<keyword evidence="4" id="KW-1185">Reference proteome</keyword>
<dbReference type="EMBL" id="JBBPBM010000004">
    <property type="protein sequence ID" value="KAK8590293.1"/>
    <property type="molecule type" value="Genomic_DNA"/>
</dbReference>
<dbReference type="CDD" id="cd03031">
    <property type="entry name" value="GRX_GRX_like"/>
    <property type="match status" value="1"/>
</dbReference>
<dbReference type="Proteomes" id="UP001472677">
    <property type="component" value="Unassembled WGS sequence"/>
</dbReference>
<dbReference type="PROSITE" id="PS51354">
    <property type="entry name" value="GLUTAREDOXIN_2"/>
    <property type="match status" value="1"/>
</dbReference>
<organism evidence="3 4">
    <name type="scientific">Hibiscus sabdariffa</name>
    <name type="common">roselle</name>
    <dbReference type="NCBI Taxonomy" id="183260"/>
    <lineage>
        <taxon>Eukaryota</taxon>
        <taxon>Viridiplantae</taxon>
        <taxon>Streptophyta</taxon>
        <taxon>Embryophyta</taxon>
        <taxon>Tracheophyta</taxon>
        <taxon>Spermatophyta</taxon>
        <taxon>Magnoliopsida</taxon>
        <taxon>eudicotyledons</taxon>
        <taxon>Gunneridae</taxon>
        <taxon>Pentapetalae</taxon>
        <taxon>rosids</taxon>
        <taxon>malvids</taxon>
        <taxon>Malvales</taxon>
        <taxon>Malvaceae</taxon>
        <taxon>Malvoideae</taxon>
        <taxon>Hibiscus</taxon>
    </lineage>
</organism>